<dbReference type="EMBL" id="JAIWYP010000014">
    <property type="protein sequence ID" value="KAH3712842.1"/>
    <property type="molecule type" value="Genomic_DNA"/>
</dbReference>
<dbReference type="AlphaFoldDB" id="A0A9D4HBR0"/>
<protein>
    <submittedName>
        <fullName evidence="1">Uncharacterized protein</fullName>
    </submittedName>
</protein>
<keyword evidence="2" id="KW-1185">Reference proteome</keyword>
<evidence type="ECO:0000313" key="2">
    <source>
        <dbReference type="Proteomes" id="UP000828390"/>
    </source>
</evidence>
<dbReference type="Proteomes" id="UP000828390">
    <property type="component" value="Unassembled WGS sequence"/>
</dbReference>
<reference evidence="1" key="1">
    <citation type="journal article" date="2019" name="bioRxiv">
        <title>The Genome of the Zebra Mussel, Dreissena polymorpha: A Resource for Invasive Species Research.</title>
        <authorList>
            <person name="McCartney M.A."/>
            <person name="Auch B."/>
            <person name="Kono T."/>
            <person name="Mallez S."/>
            <person name="Zhang Y."/>
            <person name="Obille A."/>
            <person name="Becker A."/>
            <person name="Abrahante J.E."/>
            <person name="Garbe J."/>
            <person name="Badalamenti J.P."/>
            <person name="Herman A."/>
            <person name="Mangelson H."/>
            <person name="Liachko I."/>
            <person name="Sullivan S."/>
            <person name="Sone E.D."/>
            <person name="Koren S."/>
            <person name="Silverstein K.A.T."/>
            <person name="Beckman K.B."/>
            <person name="Gohl D.M."/>
        </authorList>
    </citation>
    <scope>NUCLEOTIDE SEQUENCE</scope>
    <source>
        <strain evidence="1">Duluth1</strain>
        <tissue evidence="1">Whole animal</tissue>
    </source>
</reference>
<name>A0A9D4HBR0_DREPO</name>
<reference evidence="1" key="2">
    <citation type="submission" date="2020-11" db="EMBL/GenBank/DDBJ databases">
        <authorList>
            <person name="McCartney M.A."/>
            <person name="Auch B."/>
            <person name="Kono T."/>
            <person name="Mallez S."/>
            <person name="Becker A."/>
            <person name="Gohl D.M."/>
            <person name="Silverstein K.A.T."/>
            <person name="Koren S."/>
            <person name="Bechman K.B."/>
            <person name="Herman A."/>
            <person name="Abrahante J.E."/>
            <person name="Garbe J."/>
        </authorList>
    </citation>
    <scope>NUCLEOTIDE SEQUENCE</scope>
    <source>
        <strain evidence="1">Duluth1</strain>
        <tissue evidence="1">Whole animal</tissue>
    </source>
</reference>
<sequence>MPEAPRIQHSDILYRAGIPDRFAFLTHNAEWMMNAYQKTSCTVSLHRGRNKY</sequence>
<gene>
    <name evidence="1" type="ORF">DPMN_072600</name>
</gene>
<evidence type="ECO:0000313" key="1">
    <source>
        <dbReference type="EMBL" id="KAH3712842.1"/>
    </source>
</evidence>
<proteinExistence type="predicted"/>
<organism evidence="1 2">
    <name type="scientific">Dreissena polymorpha</name>
    <name type="common">Zebra mussel</name>
    <name type="synonym">Mytilus polymorpha</name>
    <dbReference type="NCBI Taxonomy" id="45954"/>
    <lineage>
        <taxon>Eukaryota</taxon>
        <taxon>Metazoa</taxon>
        <taxon>Spiralia</taxon>
        <taxon>Lophotrochozoa</taxon>
        <taxon>Mollusca</taxon>
        <taxon>Bivalvia</taxon>
        <taxon>Autobranchia</taxon>
        <taxon>Heteroconchia</taxon>
        <taxon>Euheterodonta</taxon>
        <taxon>Imparidentia</taxon>
        <taxon>Neoheterodontei</taxon>
        <taxon>Myida</taxon>
        <taxon>Dreissenoidea</taxon>
        <taxon>Dreissenidae</taxon>
        <taxon>Dreissena</taxon>
    </lineage>
</organism>
<accession>A0A9D4HBR0</accession>
<comment type="caution">
    <text evidence="1">The sequence shown here is derived from an EMBL/GenBank/DDBJ whole genome shotgun (WGS) entry which is preliminary data.</text>
</comment>